<comment type="caution">
    <text evidence="16">The sequence shown here is derived from an EMBL/GenBank/DDBJ whole genome shotgun (WGS) entry which is preliminary data.</text>
</comment>
<accession>A0A1C0UA02</accession>
<dbReference type="PATRIC" id="fig|286156.4.peg.100"/>
<dbReference type="GO" id="GO:0006826">
    <property type="term" value="P:iron ion transport"/>
    <property type="evidence" value="ECO:0007669"/>
    <property type="project" value="UniProtKB-KW"/>
</dbReference>
<dbReference type="Gene3D" id="2.40.170.20">
    <property type="entry name" value="TonB-dependent receptor, beta-barrel domain"/>
    <property type="match status" value="1"/>
</dbReference>
<evidence type="ECO:0000256" key="1">
    <source>
        <dbReference type="ARBA" id="ARBA00004571"/>
    </source>
</evidence>
<evidence type="ECO:0000256" key="3">
    <source>
        <dbReference type="ARBA" id="ARBA00022452"/>
    </source>
</evidence>
<keyword evidence="13" id="KW-1133">Transmembrane helix</keyword>
<evidence type="ECO:0000256" key="4">
    <source>
        <dbReference type="ARBA" id="ARBA00022496"/>
    </source>
</evidence>
<dbReference type="RefSeq" id="WP_065821652.1">
    <property type="nucleotide sequence ID" value="NZ_CAWMQZ010000005.1"/>
</dbReference>
<evidence type="ECO:0000256" key="10">
    <source>
        <dbReference type="ARBA" id="ARBA00023136"/>
    </source>
</evidence>
<dbReference type="PANTHER" id="PTHR32552">
    <property type="entry name" value="FERRICHROME IRON RECEPTOR-RELATED"/>
    <property type="match status" value="1"/>
</dbReference>
<evidence type="ECO:0000256" key="5">
    <source>
        <dbReference type="ARBA" id="ARBA00022692"/>
    </source>
</evidence>
<dbReference type="PANTHER" id="PTHR32552:SF81">
    <property type="entry name" value="TONB-DEPENDENT OUTER MEMBRANE RECEPTOR"/>
    <property type="match status" value="1"/>
</dbReference>
<evidence type="ECO:0000256" key="12">
    <source>
        <dbReference type="RuleBase" id="RU003357"/>
    </source>
</evidence>
<dbReference type="STRING" id="286156.Ppb6_00077"/>
<evidence type="ECO:0000259" key="14">
    <source>
        <dbReference type="Pfam" id="PF00593"/>
    </source>
</evidence>
<protein>
    <submittedName>
        <fullName evidence="16">Pesticin receptor</fullName>
    </submittedName>
</protein>
<evidence type="ECO:0000313" key="17">
    <source>
        <dbReference type="Proteomes" id="UP000093476"/>
    </source>
</evidence>
<dbReference type="Proteomes" id="UP000093476">
    <property type="component" value="Unassembled WGS sequence"/>
</dbReference>
<name>A0A1C0UA02_9GAMM</name>
<dbReference type="Gene3D" id="2.170.130.10">
    <property type="entry name" value="TonB-dependent receptor, plug domain"/>
    <property type="match status" value="1"/>
</dbReference>
<dbReference type="InterPro" id="IPR037066">
    <property type="entry name" value="Plug_dom_sf"/>
</dbReference>
<evidence type="ECO:0000313" key="16">
    <source>
        <dbReference type="EMBL" id="OCQ54713.1"/>
    </source>
</evidence>
<evidence type="ECO:0000256" key="8">
    <source>
        <dbReference type="ARBA" id="ARBA00023065"/>
    </source>
</evidence>
<dbReference type="InterPro" id="IPR010917">
    <property type="entry name" value="TonB_rcpt_CS"/>
</dbReference>
<organism evidence="16 17">
    <name type="scientific">Photorhabdus australis subsp. thailandensis</name>
    <dbReference type="NCBI Taxonomy" id="2805096"/>
    <lineage>
        <taxon>Bacteria</taxon>
        <taxon>Pseudomonadati</taxon>
        <taxon>Pseudomonadota</taxon>
        <taxon>Gammaproteobacteria</taxon>
        <taxon>Enterobacterales</taxon>
        <taxon>Morganellaceae</taxon>
        <taxon>Photorhabdus</taxon>
    </lineage>
</organism>
<evidence type="ECO:0000256" key="2">
    <source>
        <dbReference type="ARBA" id="ARBA00022448"/>
    </source>
</evidence>
<keyword evidence="17" id="KW-1185">Reference proteome</keyword>
<dbReference type="Pfam" id="PF00593">
    <property type="entry name" value="TonB_dep_Rec_b-barrel"/>
    <property type="match status" value="1"/>
</dbReference>
<keyword evidence="10 12" id="KW-0472">Membrane</keyword>
<keyword evidence="8" id="KW-0406">Ion transport</keyword>
<evidence type="ECO:0000256" key="13">
    <source>
        <dbReference type="SAM" id="Phobius"/>
    </source>
</evidence>
<keyword evidence="4" id="KW-0410">Iron transport</keyword>
<dbReference type="EMBL" id="LOMY01000005">
    <property type="protein sequence ID" value="OCQ54713.1"/>
    <property type="molecule type" value="Genomic_DNA"/>
</dbReference>
<keyword evidence="5 13" id="KW-0812">Transmembrane</keyword>
<dbReference type="AlphaFoldDB" id="A0A1C0UA02"/>
<comment type="similarity">
    <text evidence="12">Belongs to the TonB-dependent receptor family.</text>
</comment>
<proteinExistence type="inferred from homology"/>
<evidence type="ECO:0000256" key="9">
    <source>
        <dbReference type="ARBA" id="ARBA00023077"/>
    </source>
</evidence>
<evidence type="ECO:0000256" key="11">
    <source>
        <dbReference type="ARBA" id="ARBA00023237"/>
    </source>
</evidence>
<feature type="domain" description="TonB-dependent receptor-like beta-barrel" evidence="14">
    <location>
        <begin position="315"/>
        <end position="675"/>
    </location>
</feature>
<feature type="domain" description="TonB-dependent receptor plug" evidence="15">
    <location>
        <begin position="80"/>
        <end position="193"/>
    </location>
</feature>
<keyword evidence="16" id="KW-0675">Receptor</keyword>
<evidence type="ECO:0000256" key="6">
    <source>
        <dbReference type="ARBA" id="ARBA00022729"/>
    </source>
</evidence>
<keyword evidence="2" id="KW-0813">Transport</keyword>
<keyword evidence="7" id="KW-0408">Iron</keyword>
<keyword evidence="3" id="KW-1134">Transmembrane beta strand</keyword>
<gene>
    <name evidence="16" type="primary">fyuA_1</name>
    <name evidence="16" type="ORF">Ppb6_00077</name>
</gene>
<evidence type="ECO:0000256" key="7">
    <source>
        <dbReference type="ARBA" id="ARBA00023004"/>
    </source>
</evidence>
<dbReference type="GO" id="GO:0009279">
    <property type="term" value="C:cell outer membrane"/>
    <property type="evidence" value="ECO:0007669"/>
    <property type="project" value="UniProtKB-SubCell"/>
</dbReference>
<dbReference type="InterPro" id="IPR000531">
    <property type="entry name" value="Beta-barrel_TonB"/>
</dbReference>
<dbReference type="SUPFAM" id="SSF56935">
    <property type="entry name" value="Porins"/>
    <property type="match status" value="1"/>
</dbReference>
<keyword evidence="6" id="KW-0732">Signal</keyword>
<dbReference type="InterPro" id="IPR012910">
    <property type="entry name" value="Plug_dom"/>
</dbReference>
<dbReference type="PROSITE" id="PS01156">
    <property type="entry name" value="TONB_DEPENDENT_REC_2"/>
    <property type="match status" value="1"/>
</dbReference>
<reference evidence="16 17" key="1">
    <citation type="submission" date="2015-12" db="EMBL/GenBank/DDBJ databases">
        <title>Genome comparisons provide insights into the role of secondary metabolites in the pathogenic phase of the Photorhabdus life cycle.</title>
        <authorList>
            <person name="Tobias N.J."/>
            <person name="Mishra B."/>
            <person name="Gupta D.K."/>
            <person name="Thines M."/>
            <person name="Stinear T.P."/>
            <person name="Bode H.B."/>
        </authorList>
    </citation>
    <scope>NUCLEOTIDE SEQUENCE [LARGE SCALE GENOMIC DNA]</scope>
    <source>
        <strain evidence="16 17">PB68.1</strain>
    </source>
</reference>
<keyword evidence="11" id="KW-0998">Cell outer membrane</keyword>
<feature type="transmembrane region" description="Helical" evidence="13">
    <location>
        <begin position="23"/>
        <end position="45"/>
    </location>
</feature>
<dbReference type="Pfam" id="PF07715">
    <property type="entry name" value="Plug"/>
    <property type="match status" value="1"/>
</dbReference>
<sequence length="708" mass="79277">MNRLHSTLQHEVSEREHTKKSRFVGIFSALFFGAIVLTSTDAIAAEEKNTQKDQKGNTEALSPEEDVLVVTGEKVNRSIYDSGSSVEVYNLRKVKSIPNPDVNTLLQMTPNVVDNGISNALPAVRGVDGSGPSQGGMAFLSGTRPRINVSIDGRSFTYNELAFGTQSLWDVESVEVFRDPQSYIQGRNAIAGAVIIKSLDPTFYWESAIKSGFANQGYQQVAAMASGPLIEDQLAFRLSVDRQDRDSFANLVSYDPVGDPHKIESTTVRAKLLFEPMSIPELSTKLTVNHLDSRAPQNEAYNPRHTLNLRHELFRPVIERKTTSGIWDVSWALSDTISLENKLIYTDLAYHRLTSSKIPKADTDGKEVEFEPLIRFHGLDNRLSGLAGVRYFYGKQDESIELFGGSQFNDKTETASAYTVLTYAVVPKVDITLSSRFEREHRTRKGGGRERVEIDFDKTYNAFLPKIDIAWKPQKNQTVGIAVGRGYNAGGAGIILDNTYTGDPNYTYNPEYVWNYSLYTRNSLMDGKLELTSNLFYNDYKDMQLPYYLGPNATMIRNAGQVETYGAEVGARWQPVEKLELNGSLGLLKTKIKSFSESGIQGNKLPRAPGYTANLLARYLLTEDIDVSGNVMFSDTYYSQYDNSARGKISAYWIANLQLGYNFKWGRATLFAQNLFDSDKRLLVPDNNVNSAIYQRPRMIGATFELKF</sequence>
<dbReference type="InterPro" id="IPR036942">
    <property type="entry name" value="Beta-barrel_TonB_sf"/>
</dbReference>
<comment type="subcellular location">
    <subcellularLocation>
        <location evidence="1">Cell outer membrane</location>
        <topology evidence="1">Multi-pass membrane protein</topology>
    </subcellularLocation>
</comment>
<dbReference type="InterPro" id="IPR039426">
    <property type="entry name" value="TonB-dep_rcpt-like"/>
</dbReference>
<keyword evidence="9 12" id="KW-0798">TonB box</keyword>
<evidence type="ECO:0000259" key="15">
    <source>
        <dbReference type="Pfam" id="PF07715"/>
    </source>
</evidence>